<dbReference type="AlphaFoldDB" id="A0A9P6FJS5"/>
<organism evidence="2 3">
    <name type="scientific">Lunasporangiospora selenospora</name>
    <dbReference type="NCBI Taxonomy" id="979761"/>
    <lineage>
        <taxon>Eukaryota</taxon>
        <taxon>Fungi</taxon>
        <taxon>Fungi incertae sedis</taxon>
        <taxon>Mucoromycota</taxon>
        <taxon>Mortierellomycotina</taxon>
        <taxon>Mortierellomycetes</taxon>
        <taxon>Mortierellales</taxon>
        <taxon>Mortierellaceae</taxon>
        <taxon>Lunasporangiospora</taxon>
    </lineage>
</organism>
<feature type="compositionally biased region" description="Polar residues" evidence="1">
    <location>
        <begin position="335"/>
        <end position="348"/>
    </location>
</feature>
<name>A0A9P6FJS5_9FUNG</name>
<feature type="compositionally biased region" description="Low complexity" evidence="1">
    <location>
        <begin position="303"/>
        <end position="326"/>
    </location>
</feature>
<reference evidence="2" key="1">
    <citation type="journal article" date="2020" name="Fungal Divers.">
        <title>Resolving the Mortierellaceae phylogeny through synthesis of multi-gene phylogenetics and phylogenomics.</title>
        <authorList>
            <person name="Vandepol N."/>
            <person name="Liber J."/>
            <person name="Desiro A."/>
            <person name="Na H."/>
            <person name="Kennedy M."/>
            <person name="Barry K."/>
            <person name="Grigoriev I.V."/>
            <person name="Miller A.N."/>
            <person name="O'Donnell K."/>
            <person name="Stajich J.E."/>
            <person name="Bonito G."/>
        </authorList>
    </citation>
    <scope>NUCLEOTIDE SEQUENCE</scope>
    <source>
        <strain evidence="2">KOD1015</strain>
    </source>
</reference>
<evidence type="ECO:0000313" key="2">
    <source>
        <dbReference type="EMBL" id="KAF9575919.1"/>
    </source>
</evidence>
<dbReference type="Proteomes" id="UP000780801">
    <property type="component" value="Unassembled WGS sequence"/>
</dbReference>
<comment type="caution">
    <text evidence="2">The sequence shown here is derived from an EMBL/GenBank/DDBJ whole genome shotgun (WGS) entry which is preliminary data.</text>
</comment>
<accession>A0A9P6FJS5</accession>
<evidence type="ECO:0000313" key="3">
    <source>
        <dbReference type="Proteomes" id="UP000780801"/>
    </source>
</evidence>
<dbReference type="EMBL" id="JAABOA010005563">
    <property type="protein sequence ID" value="KAF9575919.1"/>
    <property type="molecule type" value="Genomic_DNA"/>
</dbReference>
<protein>
    <submittedName>
        <fullName evidence="2">Uncharacterized protein</fullName>
    </submittedName>
</protein>
<dbReference type="OrthoDB" id="1898716at2759"/>
<gene>
    <name evidence="2" type="ORF">BGW38_008178</name>
</gene>
<feature type="region of interest" description="Disordered" evidence="1">
    <location>
        <begin position="1"/>
        <end position="24"/>
    </location>
</feature>
<feature type="region of interest" description="Disordered" evidence="1">
    <location>
        <begin position="300"/>
        <end position="362"/>
    </location>
</feature>
<evidence type="ECO:0000256" key="1">
    <source>
        <dbReference type="SAM" id="MobiDB-lite"/>
    </source>
</evidence>
<proteinExistence type="predicted"/>
<feature type="region of interest" description="Disordered" evidence="1">
    <location>
        <begin position="73"/>
        <end position="98"/>
    </location>
</feature>
<sequence>MQQPPVSLTSQPMQSVGQQMPVQSRPFQPQAFVNRSMSEHQGGQIPMTTPMTALPVHQQQQLQIPITQAQPSVHLQAQGQLQPPQQQQPPQALSQTASPVISHQNIMNGSQSPMSSESLLMTSAPQLLATTVTTSTASNVMTTLATTTAAIATSIPLTTIATEPPSLEVVTSMSMTDPTSPVLSPTNGIIKKPKNLRVHIPNETKEGAALGDTMIKTEDSNQLPPIQKRPLESAPISSTLPSHFAKNLPSPSTFYPEFYASQTELSPIVFGQTPTSAQPSSAFNWPLPRERELARVHQPSPLAKGQIAASSIGGSSSGTSNIDSKGMLQPGSGLRMSTTASIDSSSVANGRPRTLGGEGNELEGHLAKRLKV</sequence>
<keyword evidence="3" id="KW-1185">Reference proteome</keyword>